<comment type="caution">
    <text evidence="1">The sequence shown here is derived from an EMBL/GenBank/DDBJ whole genome shotgun (WGS) entry which is preliminary data.</text>
</comment>
<dbReference type="Proteomes" id="UP000198211">
    <property type="component" value="Unassembled WGS sequence"/>
</dbReference>
<sequence>MDLLFLPLNLNENHRTYLVVDGSKATTYGYDSMDKRANNKLLTELAEELEQVFQRRTRSHPPTRLFKNMEIVAGYSCEAGNYYSSRWLLRRRWDIPKTIMDFSDESKGKVAEDCG</sequence>
<protein>
    <recommendedName>
        <fullName evidence="3">Ubiquitin-like protease family profile domain-containing protein</fullName>
    </recommendedName>
</protein>
<dbReference type="STRING" id="4795.A0A225X378"/>
<evidence type="ECO:0000313" key="2">
    <source>
        <dbReference type="Proteomes" id="UP000198211"/>
    </source>
</evidence>
<dbReference type="InterPro" id="IPR038765">
    <property type="entry name" value="Papain-like_cys_pep_sf"/>
</dbReference>
<reference evidence="2" key="1">
    <citation type="submission" date="2017-03" db="EMBL/GenBank/DDBJ databases">
        <title>Phytopthora megakarya and P. palmivora, two closely related causual agents of cacao black pod achieved similar genome size and gene model numbers by different mechanisms.</title>
        <authorList>
            <person name="Ali S."/>
            <person name="Shao J."/>
            <person name="Larry D.J."/>
            <person name="Kronmiller B."/>
            <person name="Shen D."/>
            <person name="Strem M.D."/>
            <person name="Melnick R.L."/>
            <person name="Guiltinan M.J."/>
            <person name="Tyler B.M."/>
            <person name="Meinhardt L.W."/>
            <person name="Bailey B.A."/>
        </authorList>
    </citation>
    <scope>NUCLEOTIDE SEQUENCE [LARGE SCALE GENOMIC DNA]</scope>
    <source>
        <strain evidence="2">zdho120</strain>
    </source>
</reference>
<dbReference type="Gene3D" id="3.40.395.10">
    <property type="entry name" value="Adenoviral Proteinase, Chain A"/>
    <property type="match status" value="1"/>
</dbReference>
<dbReference type="SUPFAM" id="SSF54001">
    <property type="entry name" value="Cysteine proteinases"/>
    <property type="match status" value="1"/>
</dbReference>
<dbReference type="AlphaFoldDB" id="A0A225X378"/>
<evidence type="ECO:0008006" key="3">
    <source>
        <dbReference type="Google" id="ProtNLM"/>
    </source>
</evidence>
<keyword evidence="2" id="KW-1185">Reference proteome</keyword>
<dbReference type="EMBL" id="NBNE01000023">
    <property type="protein sequence ID" value="OWZ24213.1"/>
    <property type="molecule type" value="Genomic_DNA"/>
</dbReference>
<accession>A0A225X378</accession>
<dbReference type="OrthoDB" id="102527at2759"/>
<organism evidence="1 2">
    <name type="scientific">Phytophthora megakarya</name>
    <dbReference type="NCBI Taxonomy" id="4795"/>
    <lineage>
        <taxon>Eukaryota</taxon>
        <taxon>Sar</taxon>
        <taxon>Stramenopiles</taxon>
        <taxon>Oomycota</taxon>
        <taxon>Peronosporomycetes</taxon>
        <taxon>Peronosporales</taxon>
        <taxon>Peronosporaceae</taxon>
        <taxon>Phytophthora</taxon>
    </lineage>
</organism>
<evidence type="ECO:0000313" key="1">
    <source>
        <dbReference type="EMBL" id="OWZ24213.1"/>
    </source>
</evidence>
<gene>
    <name evidence="1" type="ORF">PHMEG_000788</name>
</gene>
<proteinExistence type="predicted"/>
<name>A0A225X378_9STRA</name>